<accession>Q23RY0</accession>
<dbReference type="InterPro" id="IPR018108">
    <property type="entry name" value="MCP_transmembrane"/>
</dbReference>
<evidence type="ECO:0000256" key="7">
    <source>
        <dbReference type="ARBA" id="ARBA00023128"/>
    </source>
</evidence>
<evidence type="ECO:0000256" key="3">
    <source>
        <dbReference type="ARBA" id="ARBA00022448"/>
    </source>
</evidence>
<gene>
    <name evidence="12" type="ORF">TTHERM_00627190</name>
</gene>
<dbReference type="AlphaFoldDB" id="Q23RY0"/>
<dbReference type="Pfam" id="PF00153">
    <property type="entry name" value="Mito_carr"/>
    <property type="match status" value="3"/>
</dbReference>
<keyword evidence="3 10" id="KW-0813">Transport</keyword>
<dbReference type="GO" id="GO:0031966">
    <property type="term" value="C:mitochondrial membrane"/>
    <property type="evidence" value="ECO:0007669"/>
    <property type="project" value="UniProtKB-SubCell"/>
</dbReference>
<evidence type="ECO:0000256" key="4">
    <source>
        <dbReference type="ARBA" id="ARBA00022692"/>
    </source>
</evidence>
<keyword evidence="4 9" id="KW-0812">Transmembrane</keyword>
<evidence type="ECO:0000256" key="8">
    <source>
        <dbReference type="ARBA" id="ARBA00023136"/>
    </source>
</evidence>
<dbReference type="PROSITE" id="PS50920">
    <property type="entry name" value="SOLCAR"/>
    <property type="match status" value="3"/>
</dbReference>
<dbReference type="InterPro" id="IPR050567">
    <property type="entry name" value="Mitochondrial_Carrier"/>
</dbReference>
<dbReference type="Gene3D" id="1.50.40.10">
    <property type="entry name" value="Mitochondrial carrier domain"/>
    <property type="match status" value="1"/>
</dbReference>
<dbReference type="SUPFAM" id="SSF103506">
    <property type="entry name" value="Mitochondrial carrier"/>
    <property type="match status" value="1"/>
</dbReference>
<keyword evidence="8 9" id="KW-0472">Membrane</keyword>
<evidence type="ECO:0000256" key="1">
    <source>
        <dbReference type="ARBA" id="ARBA00004225"/>
    </source>
</evidence>
<evidence type="ECO:0000256" key="11">
    <source>
        <dbReference type="SAM" id="Phobius"/>
    </source>
</evidence>
<feature type="transmembrane region" description="Helical" evidence="11">
    <location>
        <begin position="200"/>
        <end position="220"/>
    </location>
</feature>
<dbReference type="GeneID" id="7844532"/>
<evidence type="ECO:0000256" key="9">
    <source>
        <dbReference type="PROSITE-ProRule" id="PRU00282"/>
    </source>
</evidence>
<evidence type="ECO:0000313" key="12">
    <source>
        <dbReference type="EMBL" id="EAR99259.3"/>
    </source>
</evidence>
<dbReference type="RefSeq" id="XP_001019504.3">
    <property type="nucleotide sequence ID" value="XM_001019504.3"/>
</dbReference>
<feature type="repeat" description="Solcar" evidence="9">
    <location>
        <begin position="295"/>
        <end position="382"/>
    </location>
</feature>
<feature type="repeat" description="Solcar" evidence="9">
    <location>
        <begin position="107"/>
        <end position="187"/>
    </location>
</feature>
<dbReference type="InterPro" id="IPR002067">
    <property type="entry name" value="MCP"/>
</dbReference>
<sequence length="389" mass="43133">MQKQININFSLQLVGISKQFLITFQNENRIRFFKSSKISTQLQLKTIINITNICQQKKGIKSKSASLQIGKLLLTKHYSYSKSFKFMSYSAKTQKSYISQDSLVFKYRDYIAGCLGGIAQALIGQPFDTIKVRLQSSTGQISTGQCIKNLIKNEGPLAFYKGIGSPLICMSGVVSIQFGVFQRVVNAFKEAQKTKFLSTFQMGVCGSIAGLFACSVLSPMEHIRIRLQVMQNSIYNGAIDCAKKIYLEHGLRGIYKGLTITCLREVPALFAYFGSYHGVLRAIQGAYNNNQQELAVKCAPLVAGAVAGIAYCTFTYPIDTIKSRIQTDNFVNPKYNGIVDGFKKTIKAQGFGSLYKGYGITFVRGIPVNAASFLIFENVKALIEENAMY</sequence>
<comment type="similarity">
    <text evidence="2 10">Belongs to the mitochondrial carrier (TC 2.A.29) family.</text>
</comment>
<dbReference type="GO" id="GO:1990575">
    <property type="term" value="P:mitochondrial L-ornithine transmembrane transport"/>
    <property type="evidence" value="ECO:0007669"/>
    <property type="project" value="TreeGrafter"/>
</dbReference>
<dbReference type="PANTHER" id="PTHR45624">
    <property type="entry name" value="MITOCHONDRIAL BASIC AMINO ACIDS TRANSPORTER-RELATED"/>
    <property type="match status" value="1"/>
</dbReference>
<organism evidence="12 13">
    <name type="scientific">Tetrahymena thermophila (strain SB210)</name>
    <dbReference type="NCBI Taxonomy" id="312017"/>
    <lineage>
        <taxon>Eukaryota</taxon>
        <taxon>Sar</taxon>
        <taxon>Alveolata</taxon>
        <taxon>Ciliophora</taxon>
        <taxon>Intramacronucleata</taxon>
        <taxon>Oligohymenophorea</taxon>
        <taxon>Hymenostomatida</taxon>
        <taxon>Tetrahymenina</taxon>
        <taxon>Tetrahymenidae</taxon>
        <taxon>Tetrahymena</taxon>
    </lineage>
</organism>
<dbReference type="OrthoDB" id="409586at2759"/>
<dbReference type="PANTHER" id="PTHR45624:SF12">
    <property type="entry name" value="MITOCHONDRIAL ORNITHINE TRANSPORTER 1"/>
    <property type="match status" value="1"/>
</dbReference>
<evidence type="ECO:0000256" key="2">
    <source>
        <dbReference type="ARBA" id="ARBA00006375"/>
    </source>
</evidence>
<dbReference type="InParanoid" id="Q23RY0"/>
<evidence type="ECO:0000256" key="6">
    <source>
        <dbReference type="ARBA" id="ARBA00022989"/>
    </source>
</evidence>
<dbReference type="eggNOG" id="KOG0758">
    <property type="taxonomic scope" value="Eukaryota"/>
</dbReference>
<proteinExistence type="inferred from homology"/>
<keyword evidence="7" id="KW-0496">Mitochondrion</keyword>
<feature type="repeat" description="Solcar" evidence="9">
    <location>
        <begin position="197"/>
        <end position="282"/>
    </location>
</feature>
<dbReference type="PRINTS" id="PR00926">
    <property type="entry name" value="MITOCARRIER"/>
</dbReference>
<evidence type="ECO:0000313" key="13">
    <source>
        <dbReference type="Proteomes" id="UP000009168"/>
    </source>
</evidence>
<name>Q23RY0_TETTS</name>
<protein>
    <submittedName>
        <fullName evidence="12">Carrier protein</fullName>
    </submittedName>
</protein>
<keyword evidence="5" id="KW-0677">Repeat</keyword>
<keyword evidence="6 11" id="KW-1133">Transmembrane helix</keyword>
<evidence type="ECO:0000256" key="5">
    <source>
        <dbReference type="ARBA" id="ARBA00022737"/>
    </source>
</evidence>
<dbReference type="Proteomes" id="UP000009168">
    <property type="component" value="Unassembled WGS sequence"/>
</dbReference>
<dbReference type="KEGG" id="tet:TTHERM_00627190"/>
<feature type="transmembrane region" description="Helical" evidence="11">
    <location>
        <begin position="158"/>
        <end position="180"/>
    </location>
</feature>
<dbReference type="InterPro" id="IPR023395">
    <property type="entry name" value="MCP_dom_sf"/>
</dbReference>
<dbReference type="GO" id="GO:0000064">
    <property type="term" value="F:L-ornithine transmembrane transporter activity"/>
    <property type="evidence" value="ECO:0007669"/>
    <property type="project" value="TreeGrafter"/>
</dbReference>
<dbReference type="SMR" id="Q23RY0"/>
<comment type="subcellular location">
    <subcellularLocation>
        <location evidence="1">Mitochondrion membrane</location>
        <topology evidence="1">Multi-pass membrane protein</topology>
    </subcellularLocation>
</comment>
<reference evidence="13" key="1">
    <citation type="journal article" date="2006" name="PLoS Biol.">
        <title>Macronuclear genome sequence of the ciliate Tetrahymena thermophila, a model eukaryote.</title>
        <authorList>
            <person name="Eisen J.A."/>
            <person name="Coyne R.S."/>
            <person name="Wu M."/>
            <person name="Wu D."/>
            <person name="Thiagarajan M."/>
            <person name="Wortman J.R."/>
            <person name="Badger J.H."/>
            <person name="Ren Q."/>
            <person name="Amedeo P."/>
            <person name="Jones K.M."/>
            <person name="Tallon L.J."/>
            <person name="Delcher A.L."/>
            <person name="Salzberg S.L."/>
            <person name="Silva J.C."/>
            <person name="Haas B.J."/>
            <person name="Majoros W.H."/>
            <person name="Farzad M."/>
            <person name="Carlton J.M."/>
            <person name="Smith R.K. Jr."/>
            <person name="Garg J."/>
            <person name="Pearlman R.E."/>
            <person name="Karrer K.M."/>
            <person name="Sun L."/>
            <person name="Manning G."/>
            <person name="Elde N.C."/>
            <person name="Turkewitz A.P."/>
            <person name="Asai D.J."/>
            <person name="Wilkes D.E."/>
            <person name="Wang Y."/>
            <person name="Cai H."/>
            <person name="Collins K."/>
            <person name="Stewart B.A."/>
            <person name="Lee S.R."/>
            <person name="Wilamowska K."/>
            <person name="Weinberg Z."/>
            <person name="Ruzzo W.L."/>
            <person name="Wloga D."/>
            <person name="Gaertig J."/>
            <person name="Frankel J."/>
            <person name="Tsao C.-C."/>
            <person name="Gorovsky M.A."/>
            <person name="Keeling P.J."/>
            <person name="Waller R.F."/>
            <person name="Patron N.J."/>
            <person name="Cherry J.M."/>
            <person name="Stover N.A."/>
            <person name="Krieger C.J."/>
            <person name="del Toro C."/>
            <person name="Ryder H.F."/>
            <person name="Williamson S.C."/>
            <person name="Barbeau R.A."/>
            <person name="Hamilton E.P."/>
            <person name="Orias E."/>
        </authorList>
    </citation>
    <scope>NUCLEOTIDE SEQUENCE [LARGE SCALE GENOMIC DNA]</scope>
    <source>
        <strain evidence="13">SB210</strain>
    </source>
</reference>
<evidence type="ECO:0000256" key="10">
    <source>
        <dbReference type="RuleBase" id="RU000488"/>
    </source>
</evidence>
<keyword evidence="13" id="KW-1185">Reference proteome</keyword>
<dbReference type="HOGENOM" id="CLU_015166_16_2_1"/>
<dbReference type="EMBL" id="GG662641">
    <property type="protein sequence ID" value="EAR99259.3"/>
    <property type="molecule type" value="Genomic_DNA"/>
</dbReference>